<name>A0A9K3MX02_HELAN</name>
<comment type="caution">
    <text evidence="1">The sequence shown here is derived from an EMBL/GenBank/DDBJ whole genome shotgun (WGS) entry which is preliminary data.</text>
</comment>
<gene>
    <name evidence="1" type="ORF">HanXRQr2_Chr12g0552451</name>
</gene>
<protein>
    <submittedName>
        <fullName evidence="1">Uncharacterized protein</fullName>
    </submittedName>
</protein>
<sequence>MGLRHGNELEGLYQGLIHTMQVKEGRDKALWLRWILGDAYVA</sequence>
<proteinExistence type="predicted"/>
<evidence type="ECO:0000313" key="1">
    <source>
        <dbReference type="EMBL" id="KAF5778852.1"/>
    </source>
</evidence>
<dbReference type="AlphaFoldDB" id="A0A9K3MX02"/>
<reference evidence="1" key="2">
    <citation type="submission" date="2020-06" db="EMBL/GenBank/DDBJ databases">
        <title>Helianthus annuus Genome sequencing and assembly Release 2.</title>
        <authorList>
            <person name="Gouzy J."/>
            <person name="Langlade N."/>
            <person name="Munos S."/>
        </authorList>
    </citation>
    <scope>NUCLEOTIDE SEQUENCE</scope>
    <source>
        <tissue evidence="1">Leaves</tissue>
    </source>
</reference>
<keyword evidence="2" id="KW-1185">Reference proteome</keyword>
<accession>A0A9K3MX02</accession>
<organism evidence="1 2">
    <name type="scientific">Helianthus annuus</name>
    <name type="common">Common sunflower</name>
    <dbReference type="NCBI Taxonomy" id="4232"/>
    <lineage>
        <taxon>Eukaryota</taxon>
        <taxon>Viridiplantae</taxon>
        <taxon>Streptophyta</taxon>
        <taxon>Embryophyta</taxon>
        <taxon>Tracheophyta</taxon>
        <taxon>Spermatophyta</taxon>
        <taxon>Magnoliopsida</taxon>
        <taxon>eudicotyledons</taxon>
        <taxon>Gunneridae</taxon>
        <taxon>Pentapetalae</taxon>
        <taxon>asterids</taxon>
        <taxon>campanulids</taxon>
        <taxon>Asterales</taxon>
        <taxon>Asteraceae</taxon>
        <taxon>Asteroideae</taxon>
        <taxon>Heliantheae alliance</taxon>
        <taxon>Heliantheae</taxon>
        <taxon>Helianthus</taxon>
    </lineage>
</organism>
<reference evidence="1" key="1">
    <citation type="journal article" date="2017" name="Nature">
        <title>The sunflower genome provides insights into oil metabolism, flowering and Asterid evolution.</title>
        <authorList>
            <person name="Badouin H."/>
            <person name="Gouzy J."/>
            <person name="Grassa C.J."/>
            <person name="Murat F."/>
            <person name="Staton S.E."/>
            <person name="Cottret L."/>
            <person name="Lelandais-Briere C."/>
            <person name="Owens G.L."/>
            <person name="Carrere S."/>
            <person name="Mayjonade B."/>
            <person name="Legrand L."/>
            <person name="Gill N."/>
            <person name="Kane N.C."/>
            <person name="Bowers J.E."/>
            <person name="Hubner S."/>
            <person name="Bellec A."/>
            <person name="Berard A."/>
            <person name="Berges H."/>
            <person name="Blanchet N."/>
            <person name="Boniface M.C."/>
            <person name="Brunel D."/>
            <person name="Catrice O."/>
            <person name="Chaidir N."/>
            <person name="Claudel C."/>
            <person name="Donnadieu C."/>
            <person name="Faraut T."/>
            <person name="Fievet G."/>
            <person name="Helmstetter N."/>
            <person name="King M."/>
            <person name="Knapp S.J."/>
            <person name="Lai Z."/>
            <person name="Le Paslier M.C."/>
            <person name="Lippi Y."/>
            <person name="Lorenzon L."/>
            <person name="Mandel J.R."/>
            <person name="Marage G."/>
            <person name="Marchand G."/>
            <person name="Marquand E."/>
            <person name="Bret-Mestries E."/>
            <person name="Morien E."/>
            <person name="Nambeesan S."/>
            <person name="Nguyen T."/>
            <person name="Pegot-Espagnet P."/>
            <person name="Pouilly N."/>
            <person name="Raftis F."/>
            <person name="Sallet E."/>
            <person name="Schiex T."/>
            <person name="Thomas J."/>
            <person name="Vandecasteele C."/>
            <person name="Vares D."/>
            <person name="Vear F."/>
            <person name="Vautrin S."/>
            <person name="Crespi M."/>
            <person name="Mangin B."/>
            <person name="Burke J.M."/>
            <person name="Salse J."/>
            <person name="Munos S."/>
            <person name="Vincourt P."/>
            <person name="Rieseberg L.H."/>
            <person name="Langlade N.B."/>
        </authorList>
    </citation>
    <scope>NUCLEOTIDE SEQUENCE</scope>
    <source>
        <tissue evidence="1">Leaves</tissue>
    </source>
</reference>
<dbReference type="Proteomes" id="UP000215914">
    <property type="component" value="Unassembled WGS sequence"/>
</dbReference>
<dbReference type="EMBL" id="MNCJ02000327">
    <property type="protein sequence ID" value="KAF5778852.1"/>
    <property type="molecule type" value="Genomic_DNA"/>
</dbReference>
<evidence type="ECO:0000313" key="2">
    <source>
        <dbReference type="Proteomes" id="UP000215914"/>
    </source>
</evidence>
<dbReference type="Gramene" id="mRNA:HanXRQr2_Chr12g0552451">
    <property type="protein sequence ID" value="mRNA:HanXRQr2_Chr12g0552451"/>
    <property type="gene ID" value="HanXRQr2_Chr12g0552451"/>
</dbReference>